<proteinExistence type="predicted"/>
<sequence>MKRNGSVDFNGPLYVVIHIEKSRELLEHPKEFYTVE</sequence>
<accession>A0AAU8B7G0</accession>
<reference evidence="1" key="1">
    <citation type="submission" date="2024-03" db="EMBL/GenBank/DDBJ databases">
        <title>Diverse circular DNA viruses in blood, oral, and fecal samples of captive lemurs.</title>
        <authorList>
            <person name="Paietta E.N."/>
            <person name="Kraberger S."/>
            <person name="Lund M.C."/>
            <person name="Custer J.M."/>
            <person name="Vargas K.M."/>
            <person name="Ehmke E.E."/>
            <person name="Yoder A.D."/>
            <person name="Varsani A."/>
        </authorList>
    </citation>
    <scope>NUCLEOTIDE SEQUENCE</scope>
    <source>
        <strain evidence="1">Duke_30FF_63</strain>
    </source>
</reference>
<dbReference type="EMBL" id="PP511876">
    <property type="protein sequence ID" value="XCD08284.1"/>
    <property type="molecule type" value="Genomic_DNA"/>
</dbReference>
<protein>
    <submittedName>
        <fullName evidence="1">Uncharacterized protein</fullName>
    </submittedName>
</protein>
<evidence type="ECO:0000313" key="1">
    <source>
        <dbReference type="EMBL" id="XCD08284.1"/>
    </source>
</evidence>
<name>A0AAU8B7G0_9CAUD</name>
<organism evidence="1">
    <name type="scientific">Dulem virus 42</name>
    <dbReference type="NCBI Taxonomy" id="3145760"/>
    <lineage>
        <taxon>Viruses</taxon>
        <taxon>Duplodnaviria</taxon>
        <taxon>Heunggongvirae</taxon>
        <taxon>Uroviricota</taxon>
        <taxon>Caudoviricetes</taxon>
    </lineage>
</organism>